<evidence type="ECO:0000313" key="17">
    <source>
        <dbReference type="EMBL" id="BDR56299.1"/>
    </source>
</evidence>
<evidence type="ECO:0000256" key="14">
    <source>
        <dbReference type="PROSITE-ProRule" id="PRU00560"/>
    </source>
</evidence>
<evidence type="ECO:0000313" key="18">
    <source>
        <dbReference type="Proteomes" id="UP001321804"/>
    </source>
</evidence>
<dbReference type="PROSITE" id="PS51217">
    <property type="entry name" value="UVRD_HELICASE_CTER"/>
    <property type="match status" value="1"/>
</dbReference>
<gene>
    <name evidence="17" type="primary">addA</name>
    <name evidence="17" type="ORF">KIMC2_08610</name>
</gene>
<evidence type="ECO:0000256" key="4">
    <source>
        <dbReference type="ARBA" id="ARBA00022801"/>
    </source>
</evidence>
<evidence type="ECO:0000256" key="3">
    <source>
        <dbReference type="ARBA" id="ARBA00022763"/>
    </source>
</evidence>
<dbReference type="InterPro" id="IPR027417">
    <property type="entry name" value="P-loop_NTPase"/>
</dbReference>
<dbReference type="GO" id="GO:0003677">
    <property type="term" value="F:DNA binding"/>
    <property type="evidence" value="ECO:0007669"/>
    <property type="project" value="UniProtKB-KW"/>
</dbReference>
<keyword evidence="4 14" id="KW-0378">Hydrolase</keyword>
<dbReference type="Gene3D" id="3.90.320.10">
    <property type="match status" value="1"/>
</dbReference>
<dbReference type="SUPFAM" id="SSF52980">
    <property type="entry name" value="Restriction endonuclease-like"/>
    <property type="match status" value="1"/>
</dbReference>
<evidence type="ECO:0000256" key="10">
    <source>
        <dbReference type="ARBA" id="ARBA00023235"/>
    </source>
</evidence>
<dbReference type="PROSITE" id="PS51198">
    <property type="entry name" value="UVRD_HELICASE_ATP_BIND"/>
    <property type="match status" value="1"/>
</dbReference>
<evidence type="ECO:0000256" key="11">
    <source>
        <dbReference type="ARBA" id="ARBA00034617"/>
    </source>
</evidence>
<dbReference type="GO" id="GO:0043138">
    <property type="term" value="F:3'-5' DNA helicase activity"/>
    <property type="evidence" value="ECO:0007669"/>
    <property type="project" value="UniProtKB-EC"/>
</dbReference>
<dbReference type="Pfam" id="PF13361">
    <property type="entry name" value="UvrD_C"/>
    <property type="match status" value="1"/>
</dbReference>
<feature type="domain" description="UvrD-like helicase ATP-binding" evidence="15">
    <location>
        <begin position="4"/>
        <end position="472"/>
    </location>
</feature>
<feature type="domain" description="UvrD-like helicase C-terminal" evidence="16">
    <location>
        <begin position="477"/>
        <end position="780"/>
    </location>
</feature>
<dbReference type="InterPro" id="IPR011335">
    <property type="entry name" value="Restrct_endonuc-II-like"/>
</dbReference>
<dbReference type="KEGG" id="xak:KIMC2_08610"/>
<accession>A0AAU9DL60</accession>
<dbReference type="Proteomes" id="UP001321804">
    <property type="component" value="Chromosome"/>
</dbReference>
<evidence type="ECO:0000256" key="1">
    <source>
        <dbReference type="ARBA" id="ARBA00022722"/>
    </source>
</evidence>
<dbReference type="InterPro" id="IPR011604">
    <property type="entry name" value="PDDEXK-like_dom_sf"/>
</dbReference>
<keyword evidence="6" id="KW-0269">Exonuclease</keyword>
<keyword evidence="5 14" id="KW-0347">Helicase</keyword>
<evidence type="ECO:0000259" key="16">
    <source>
        <dbReference type="PROSITE" id="PS51217"/>
    </source>
</evidence>
<comment type="catalytic activity">
    <reaction evidence="11">
        <text>Couples ATP hydrolysis with the unwinding of duplex DNA by translocating in the 3'-5' direction.</text>
        <dbReference type="EC" id="5.6.2.4"/>
    </reaction>
</comment>
<dbReference type="RefSeq" id="WP_317698208.1">
    <property type="nucleotide sequence ID" value="NZ_AP026801.1"/>
</dbReference>
<dbReference type="InterPro" id="IPR038726">
    <property type="entry name" value="PDDEXK_AddAB-type"/>
</dbReference>
<dbReference type="InterPro" id="IPR014016">
    <property type="entry name" value="UvrD-like_ATP-bd"/>
</dbReference>
<evidence type="ECO:0000256" key="9">
    <source>
        <dbReference type="ARBA" id="ARBA00023204"/>
    </source>
</evidence>
<dbReference type="GO" id="GO:0000725">
    <property type="term" value="P:recombinational repair"/>
    <property type="evidence" value="ECO:0007669"/>
    <property type="project" value="TreeGrafter"/>
</dbReference>
<keyword evidence="2 14" id="KW-0547">Nucleotide-binding</keyword>
<dbReference type="PANTHER" id="PTHR11070">
    <property type="entry name" value="UVRD / RECB / PCRA DNA HELICASE FAMILY MEMBER"/>
    <property type="match status" value="1"/>
</dbReference>
<comment type="catalytic activity">
    <reaction evidence="13">
        <text>ATP + H2O = ADP + phosphate + H(+)</text>
        <dbReference type="Rhea" id="RHEA:13065"/>
        <dbReference type="ChEBI" id="CHEBI:15377"/>
        <dbReference type="ChEBI" id="CHEBI:15378"/>
        <dbReference type="ChEBI" id="CHEBI:30616"/>
        <dbReference type="ChEBI" id="CHEBI:43474"/>
        <dbReference type="ChEBI" id="CHEBI:456216"/>
        <dbReference type="EC" id="5.6.2.4"/>
    </reaction>
</comment>
<dbReference type="Gene3D" id="3.40.50.300">
    <property type="entry name" value="P-loop containing nucleotide triphosphate hydrolases"/>
    <property type="match status" value="4"/>
</dbReference>
<reference evidence="17 18" key="1">
    <citation type="journal article" date="2023" name="Microbiol. Spectr.">
        <title>Symbiosis of Carpenter Bees with Uncharacterized Lactic Acid Bacteria Showing NAD Auxotrophy.</title>
        <authorList>
            <person name="Kawasaki S."/>
            <person name="Ozawa K."/>
            <person name="Mori T."/>
            <person name="Yamamoto A."/>
            <person name="Ito M."/>
            <person name="Ohkuma M."/>
            <person name="Sakamoto M."/>
            <person name="Matsutani M."/>
        </authorList>
    </citation>
    <scope>NUCLEOTIDE SEQUENCE [LARGE SCALE GENOMIC DNA]</scope>
    <source>
        <strain evidence="17 18">KimC2</strain>
    </source>
</reference>
<dbReference type="EC" id="5.6.2.4" evidence="12"/>
<proteinExistence type="predicted"/>
<name>A0AAU9DL60_9LACO</name>
<dbReference type="PANTHER" id="PTHR11070:SF48">
    <property type="entry name" value="ATP-DEPENDENT HELICASE_NUCLEASE SUBUNIT A"/>
    <property type="match status" value="1"/>
</dbReference>
<feature type="binding site" evidence="14">
    <location>
        <begin position="25"/>
        <end position="32"/>
    </location>
    <ligand>
        <name>ATP</name>
        <dbReference type="ChEBI" id="CHEBI:30616"/>
    </ligand>
</feature>
<dbReference type="InterPro" id="IPR014152">
    <property type="entry name" value="AddA"/>
</dbReference>
<dbReference type="GO" id="GO:0033202">
    <property type="term" value="C:DNA helicase complex"/>
    <property type="evidence" value="ECO:0007669"/>
    <property type="project" value="TreeGrafter"/>
</dbReference>
<keyword evidence="1" id="KW-0540">Nuclease</keyword>
<keyword evidence="7 14" id="KW-0067">ATP-binding</keyword>
<dbReference type="GO" id="GO:0005829">
    <property type="term" value="C:cytosol"/>
    <property type="evidence" value="ECO:0007669"/>
    <property type="project" value="TreeGrafter"/>
</dbReference>
<sequence>MSKVQFTKAQERAINLHGKDILVYASAGSGKTTVLIQRIITSILNGMSLDSMLIVTFTRAAANEMRDRLRVALTNELSKTNLSFSDEEFLRSQIINLSNADIETIDSFCQKVIRAHFNVVGIDPGFRILTDQSEVEKLKAEPFDDTFGEFLEQKGEDFFNLVKNFTDGKTIQQFQDLVHDLEAYSSSLADQDQWLNSIDHLYTFDGSFSSGTFYQKELKPFVKKRIKTFIRKFKQILDISSSYPELEFYFTEAENGISYFSQVIDRLSELDYEELKSQLFDFSFARAKVVRSSDEGVMEAKKIVQKLRDGLKKSLVDPKNGLAKLFQYSEAEITDLSKLTADRIKLLADFTRSYLKKVELVKRRENSYEFSDLERFAAQILQNSETARIDYQNHFKEILVDEYQDINDLQDSILTMLSGNQHNLFMVGDIKQSIYGFRHANPQLFLQKYQEFQSEKSLDQEVIVIAENYRSVENIDSTVNFFFEQLMDQEVGELDYDENSHLKFGAKYYPAEIDDQVELLIDQNSSDDISQAEQMARIVAERIQKMLKDHHKIYDSNTKKLRDITLGDIAILTRTKAENRVIMNTFEAAGINITSGQNEDFYLNSEIKIITSFLKIIDNPDQDIPLTAILKSPFGDLSDNDLAVIRSQKLDGSFWQAVNHYIEQRNDKISENLQRLVNLIEKSREFANNNELTELIEFLYHDSHFVDYVSLMVGGSFRLHNLRTFLNQVKSFQDNSITSLSEFVRYLDQVEKSSFRPSIPDQAKDNKESVQLITMHASKGLEFPVVFLYRVNRQFNLSDFSGSYVLNEKEGIGLRYIDEQNISYYLPQIEFVKQKEKNKLISEEMRILYVAMTRAKEKLIIVGSDNKFFDDLAQNYDRQSLIIESEEREKANSFLKMFKLSLQGQVIPLDQKNYTAFSKLTDSSVNLKITSIEDIEFNKISEVSQKVNLDDLISNSDDKIEDAINKKFAWKYPFLGSISKSAYQSVSELKTLFQEPDDDVLKMAELPGAKIPAIKSDFEIPEFKGEKKVKASEIGSAMHLLLREISISKIPDLSYLQEEIIILVQQNLIRQQAADKMQLDQIINFFKTDLGKLIIANSDNFEREKSFQAIASPCDLYGSTEFDLNDSVLIHGIIDGFLNLKSEIILIDYKTDHLPRNSKKNLSEILTERYRGQLKVYSDVLFSMYKKPVKKNIVALETGSIIEII</sequence>
<evidence type="ECO:0000256" key="5">
    <source>
        <dbReference type="ARBA" id="ARBA00022806"/>
    </source>
</evidence>
<evidence type="ECO:0000259" key="15">
    <source>
        <dbReference type="PROSITE" id="PS51198"/>
    </source>
</evidence>
<organism evidence="17 18">
    <name type="scientific">Xylocopilactobacillus apis</name>
    <dbReference type="NCBI Taxonomy" id="2932183"/>
    <lineage>
        <taxon>Bacteria</taxon>
        <taxon>Bacillati</taxon>
        <taxon>Bacillota</taxon>
        <taxon>Bacilli</taxon>
        <taxon>Lactobacillales</taxon>
        <taxon>Lactobacillaceae</taxon>
        <taxon>Xylocopilactobacillus</taxon>
    </lineage>
</organism>
<dbReference type="GO" id="GO:0006302">
    <property type="term" value="P:double-strand break repair"/>
    <property type="evidence" value="ECO:0007669"/>
    <property type="project" value="InterPro"/>
</dbReference>
<dbReference type="InterPro" id="IPR000212">
    <property type="entry name" value="DNA_helicase_UvrD/REP"/>
</dbReference>
<keyword evidence="3" id="KW-0227">DNA damage</keyword>
<dbReference type="GO" id="GO:0004527">
    <property type="term" value="F:exonuclease activity"/>
    <property type="evidence" value="ECO:0007669"/>
    <property type="project" value="UniProtKB-KW"/>
</dbReference>
<dbReference type="SUPFAM" id="SSF52540">
    <property type="entry name" value="P-loop containing nucleoside triphosphate hydrolases"/>
    <property type="match status" value="1"/>
</dbReference>
<dbReference type="AlphaFoldDB" id="A0AAU9DL60"/>
<keyword evidence="18" id="KW-1185">Reference proteome</keyword>
<dbReference type="InterPro" id="IPR014017">
    <property type="entry name" value="DNA_helicase_UvrD-like_C"/>
</dbReference>
<protein>
    <recommendedName>
        <fullName evidence="12">DNA 3'-5' helicase</fullName>
        <ecNumber evidence="12">5.6.2.4</ecNumber>
    </recommendedName>
</protein>
<dbReference type="NCBIfam" id="TIGR02785">
    <property type="entry name" value="addA_Gpos"/>
    <property type="match status" value="1"/>
</dbReference>
<dbReference type="Pfam" id="PF12705">
    <property type="entry name" value="PDDEXK_1"/>
    <property type="match status" value="1"/>
</dbReference>
<evidence type="ECO:0000256" key="7">
    <source>
        <dbReference type="ARBA" id="ARBA00022840"/>
    </source>
</evidence>
<dbReference type="Pfam" id="PF00580">
    <property type="entry name" value="UvrD-helicase"/>
    <property type="match status" value="1"/>
</dbReference>
<evidence type="ECO:0000256" key="6">
    <source>
        <dbReference type="ARBA" id="ARBA00022839"/>
    </source>
</evidence>
<evidence type="ECO:0000256" key="12">
    <source>
        <dbReference type="ARBA" id="ARBA00034808"/>
    </source>
</evidence>
<evidence type="ECO:0000256" key="13">
    <source>
        <dbReference type="ARBA" id="ARBA00048988"/>
    </source>
</evidence>
<evidence type="ECO:0000256" key="2">
    <source>
        <dbReference type="ARBA" id="ARBA00022741"/>
    </source>
</evidence>
<keyword evidence="10" id="KW-0413">Isomerase</keyword>
<keyword evidence="9" id="KW-0234">DNA repair</keyword>
<dbReference type="CDD" id="cd17932">
    <property type="entry name" value="DEXQc_UvrD"/>
    <property type="match status" value="1"/>
</dbReference>
<evidence type="ECO:0000256" key="8">
    <source>
        <dbReference type="ARBA" id="ARBA00023125"/>
    </source>
</evidence>
<dbReference type="GO" id="GO:0005524">
    <property type="term" value="F:ATP binding"/>
    <property type="evidence" value="ECO:0007669"/>
    <property type="project" value="UniProtKB-UniRule"/>
</dbReference>
<keyword evidence="8" id="KW-0238">DNA-binding</keyword>
<dbReference type="EMBL" id="AP026801">
    <property type="protein sequence ID" value="BDR56299.1"/>
    <property type="molecule type" value="Genomic_DNA"/>
</dbReference>